<proteinExistence type="predicted"/>
<dbReference type="SUPFAM" id="SSF53474">
    <property type="entry name" value="alpha/beta-Hydrolases"/>
    <property type="match status" value="1"/>
</dbReference>
<evidence type="ECO:0000259" key="1">
    <source>
        <dbReference type="Pfam" id="PF12697"/>
    </source>
</evidence>
<dbReference type="InterPro" id="IPR029058">
    <property type="entry name" value="AB_hydrolase_fold"/>
</dbReference>
<name>A0ABQ2C9P8_9MICC</name>
<dbReference type="PANTHER" id="PTHR43798">
    <property type="entry name" value="MONOACYLGLYCEROL LIPASE"/>
    <property type="match status" value="1"/>
</dbReference>
<dbReference type="Gene3D" id="3.40.50.1820">
    <property type="entry name" value="alpha/beta hydrolase"/>
    <property type="match status" value="1"/>
</dbReference>
<keyword evidence="3" id="KW-1185">Reference proteome</keyword>
<dbReference type="GO" id="GO:0016787">
    <property type="term" value="F:hydrolase activity"/>
    <property type="evidence" value="ECO:0007669"/>
    <property type="project" value="UniProtKB-KW"/>
</dbReference>
<sequence length="342" mass="36554">MRVLGRRASGARDIAVSVPRKKPRRWLRRLGIAALVALGLLLMSTAINAAMEGAEKSSIPAYGERVPVDGGVLNVYRNGGEGQPIVFLSGLGTPAPGLDFAPLIRELGGFDVLVVEGLGYGYSDMDGPPRSNEIISSELHEVLASLQVRQPYVLAGHSIAGFYMLDYANRYRAEVSAVVGIDATIPKPGDGQVPEPEPGFSVERALAVTGMVRAVTFVAPGLLDPDSDAYTGDELHRMRLMMSWNFGNPAVADETARIANNAAALRGVTFPSDLPVLSFIADESDDSTATKLSSAENLLANVDRHEIVPLQGHHYLHWTQSRRMAEEIRAFLGSGGGQPPAS</sequence>
<dbReference type="InterPro" id="IPR050266">
    <property type="entry name" value="AB_hydrolase_sf"/>
</dbReference>
<gene>
    <name evidence="2" type="ORF">GCM10007175_02140</name>
</gene>
<dbReference type="PANTHER" id="PTHR43798:SF33">
    <property type="entry name" value="HYDROLASE, PUTATIVE (AFU_ORTHOLOGUE AFUA_2G14860)-RELATED"/>
    <property type="match status" value="1"/>
</dbReference>
<evidence type="ECO:0000313" key="3">
    <source>
        <dbReference type="Proteomes" id="UP000658754"/>
    </source>
</evidence>
<dbReference type="Pfam" id="PF12697">
    <property type="entry name" value="Abhydrolase_6"/>
    <property type="match status" value="1"/>
</dbReference>
<feature type="domain" description="AB hydrolase-1" evidence="1">
    <location>
        <begin position="85"/>
        <end position="326"/>
    </location>
</feature>
<accession>A0ABQ2C9P8</accession>
<comment type="caution">
    <text evidence="2">The sequence shown here is derived from an EMBL/GenBank/DDBJ whole genome shotgun (WGS) entry which is preliminary data.</text>
</comment>
<protein>
    <submittedName>
        <fullName evidence="2">Alpha/beta hydrolase</fullName>
    </submittedName>
</protein>
<dbReference type="EMBL" id="BMKV01000001">
    <property type="protein sequence ID" value="GGI68988.1"/>
    <property type="molecule type" value="Genomic_DNA"/>
</dbReference>
<organism evidence="2 3">
    <name type="scientific">Pseudarthrobacter scleromae</name>
    <dbReference type="NCBI Taxonomy" id="158897"/>
    <lineage>
        <taxon>Bacteria</taxon>
        <taxon>Bacillati</taxon>
        <taxon>Actinomycetota</taxon>
        <taxon>Actinomycetes</taxon>
        <taxon>Micrococcales</taxon>
        <taxon>Micrococcaceae</taxon>
        <taxon>Pseudarthrobacter</taxon>
    </lineage>
</organism>
<keyword evidence="2" id="KW-0378">Hydrolase</keyword>
<dbReference type="InterPro" id="IPR000073">
    <property type="entry name" value="AB_hydrolase_1"/>
</dbReference>
<evidence type="ECO:0000313" key="2">
    <source>
        <dbReference type="EMBL" id="GGI68988.1"/>
    </source>
</evidence>
<reference evidence="3" key="1">
    <citation type="journal article" date="2019" name="Int. J. Syst. Evol. Microbiol.">
        <title>The Global Catalogue of Microorganisms (GCM) 10K type strain sequencing project: providing services to taxonomists for standard genome sequencing and annotation.</title>
        <authorList>
            <consortium name="The Broad Institute Genomics Platform"/>
            <consortium name="The Broad Institute Genome Sequencing Center for Infectious Disease"/>
            <person name="Wu L."/>
            <person name="Ma J."/>
        </authorList>
    </citation>
    <scope>NUCLEOTIDE SEQUENCE [LARGE SCALE GENOMIC DNA]</scope>
    <source>
        <strain evidence="3">CGMCC 1.3601</strain>
    </source>
</reference>
<dbReference type="Proteomes" id="UP000658754">
    <property type="component" value="Unassembled WGS sequence"/>
</dbReference>